<dbReference type="GO" id="GO:0005634">
    <property type="term" value="C:nucleus"/>
    <property type="evidence" value="ECO:0007669"/>
    <property type="project" value="TreeGrafter"/>
</dbReference>
<evidence type="ECO:0000313" key="3">
    <source>
        <dbReference type="Proteomes" id="UP000050525"/>
    </source>
</evidence>
<name>A0A151MYR6_ALLMI</name>
<dbReference type="OrthoDB" id="6374619at2759"/>
<evidence type="ECO:0000313" key="2">
    <source>
        <dbReference type="EMBL" id="KYO29624.1"/>
    </source>
</evidence>
<protein>
    <submittedName>
        <fullName evidence="2">CLOCK-interacting pacemaker</fullName>
    </submittedName>
</protein>
<accession>A0A151MYR6</accession>
<keyword evidence="3" id="KW-1185">Reference proteome</keyword>
<feature type="compositionally biased region" description="Polar residues" evidence="1">
    <location>
        <begin position="63"/>
        <end position="75"/>
    </location>
</feature>
<dbReference type="Pfam" id="PF15800">
    <property type="entry name" value="CiPC"/>
    <property type="match status" value="2"/>
</dbReference>
<sequence>MPAEKPPAADEPAQPRGRGARADGPGPEGRKGPPEKMGGGDSGRKPPRPPAPASESEKDSGFSDASSEYLSTLDQTDTEESAARRLPKPPRPRRAPGFSRPFPSLAPIYIVKNMILKQPLGGSPGPRLLAWSHPPLDAAQSQARLLFLPQSMPTAALKPLRPGRKPPAKDTYLPILKAYPKIAPHPDRGRESKAGPALAPAAATSSTSHSKTKCLCLEEASVPPVPDSSSQELAPSASSPPALPRDVVTSSTESAGSLAAVDPAEGRMLSRASKKLGPSLGKQRRFHNTVEILRRSGLLGITLRTKELLRQNSSTQREIAELQEHARLLCQAVQGNDAQAWARLQDAISLSPAYGAKWGRVGLSSPAALGPDSTAAPTDSHREPPPSSAPGLALAPDMVPAPLP</sequence>
<feature type="region of interest" description="Disordered" evidence="1">
    <location>
        <begin position="1"/>
        <end position="103"/>
    </location>
</feature>
<comment type="caution">
    <text evidence="2">The sequence shown here is derived from an EMBL/GenBank/DDBJ whole genome shotgun (WGS) entry which is preliminary data.</text>
</comment>
<dbReference type="PANTHER" id="PTHR34648:SF7">
    <property type="entry name" value="SI:CH211-132B12.7"/>
    <property type="match status" value="1"/>
</dbReference>
<dbReference type="GO" id="GO:0042754">
    <property type="term" value="P:negative regulation of circadian rhythm"/>
    <property type="evidence" value="ECO:0007669"/>
    <property type="project" value="InterPro"/>
</dbReference>
<gene>
    <name evidence="2" type="primary">CIPCL</name>
    <name evidence="2" type="ORF">Y1Q_0017668</name>
</gene>
<feature type="compositionally biased region" description="Low complexity" evidence="1">
    <location>
        <begin position="228"/>
        <end position="240"/>
    </location>
</feature>
<reference evidence="2 3" key="1">
    <citation type="journal article" date="2012" name="Genome Biol.">
        <title>Sequencing three crocodilian genomes to illuminate the evolution of archosaurs and amniotes.</title>
        <authorList>
            <person name="St John J.A."/>
            <person name="Braun E.L."/>
            <person name="Isberg S.R."/>
            <person name="Miles L.G."/>
            <person name="Chong A.Y."/>
            <person name="Gongora J."/>
            <person name="Dalzell P."/>
            <person name="Moran C."/>
            <person name="Bed'hom B."/>
            <person name="Abzhanov A."/>
            <person name="Burgess S.C."/>
            <person name="Cooksey A.M."/>
            <person name="Castoe T.A."/>
            <person name="Crawford N.G."/>
            <person name="Densmore L.D."/>
            <person name="Drew J.C."/>
            <person name="Edwards S.V."/>
            <person name="Faircloth B.C."/>
            <person name="Fujita M.K."/>
            <person name="Greenwold M.J."/>
            <person name="Hoffmann F.G."/>
            <person name="Howard J.M."/>
            <person name="Iguchi T."/>
            <person name="Janes D.E."/>
            <person name="Khan S.Y."/>
            <person name="Kohno S."/>
            <person name="de Koning A.J."/>
            <person name="Lance S.L."/>
            <person name="McCarthy F.M."/>
            <person name="McCormack J.E."/>
            <person name="Merchant M.E."/>
            <person name="Peterson D.G."/>
            <person name="Pollock D.D."/>
            <person name="Pourmand N."/>
            <person name="Raney B.J."/>
            <person name="Roessler K.A."/>
            <person name="Sanford J.R."/>
            <person name="Sawyer R.H."/>
            <person name="Schmidt C.J."/>
            <person name="Triplett E.W."/>
            <person name="Tuberville T.D."/>
            <person name="Venegas-Anaya M."/>
            <person name="Howard J.T."/>
            <person name="Jarvis E.D."/>
            <person name="Guillette L.J.Jr."/>
            <person name="Glenn T.C."/>
            <person name="Green R.E."/>
            <person name="Ray D.A."/>
        </authorList>
    </citation>
    <scope>NUCLEOTIDE SEQUENCE [LARGE SCALE GENOMIC DNA]</scope>
    <source>
        <strain evidence="2">KSC_2009_1</strain>
    </source>
</reference>
<feature type="compositionally biased region" description="Low complexity" evidence="1">
    <location>
        <begin position="194"/>
        <end position="205"/>
    </location>
</feature>
<dbReference type="PANTHER" id="PTHR34648">
    <property type="entry name" value="CLOCK-INTERACTING PACEMAKER"/>
    <property type="match status" value="1"/>
</dbReference>
<organism evidence="2 3">
    <name type="scientific">Alligator mississippiensis</name>
    <name type="common">American alligator</name>
    <dbReference type="NCBI Taxonomy" id="8496"/>
    <lineage>
        <taxon>Eukaryota</taxon>
        <taxon>Metazoa</taxon>
        <taxon>Chordata</taxon>
        <taxon>Craniata</taxon>
        <taxon>Vertebrata</taxon>
        <taxon>Euteleostomi</taxon>
        <taxon>Archelosauria</taxon>
        <taxon>Archosauria</taxon>
        <taxon>Crocodylia</taxon>
        <taxon>Alligatoridae</taxon>
        <taxon>Alligatorinae</taxon>
        <taxon>Alligator</taxon>
    </lineage>
</organism>
<dbReference type="Proteomes" id="UP000050525">
    <property type="component" value="Unassembled WGS sequence"/>
</dbReference>
<dbReference type="AlphaFoldDB" id="A0A151MYR6"/>
<feature type="compositionally biased region" description="Basic residues" evidence="1">
    <location>
        <begin position="85"/>
        <end position="94"/>
    </location>
</feature>
<feature type="compositionally biased region" description="Low complexity" evidence="1">
    <location>
        <begin position="10"/>
        <end position="25"/>
    </location>
</feature>
<evidence type="ECO:0000256" key="1">
    <source>
        <dbReference type="SAM" id="MobiDB-lite"/>
    </source>
</evidence>
<feature type="region of interest" description="Disordered" evidence="1">
    <location>
        <begin position="181"/>
        <end position="205"/>
    </location>
</feature>
<proteinExistence type="predicted"/>
<dbReference type="eggNOG" id="ENOG502RJ2N">
    <property type="taxonomic scope" value="Eukaryota"/>
</dbReference>
<feature type="region of interest" description="Disordered" evidence="1">
    <location>
        <begin position="221"/>
        <end position="267"/>
    </location>
</feature>
<feature type="region of interest" description="Disordered" evidence="1">
    <location>
        <begin position="365"/>
        <end position="404"/>
    </location>
</feature>
<dbReference type="GO" id="GO:0045892">
    <property type="term" value="P:negative regulation of DNA-templated transcription"/>
    <property type="evidence" value="ECO:0007669"/>
    <property type="project" value="InterPro"/>
</dbReference>
<dbReference type="KEGG" id="amj:102571334"/>
<dbReference type="InterPro" id="IPR031602">
    <property type="entry name" value="CIPC"/>
</dbReference>
<dbReference type="EMBL" id="AKHW03004613">
    <property type="protein sequence ID" value="KYO29624.1"/>
    <property type="molecule type" value="Genomic_DNA"/>
</dbReference>
<feature type="compositionally biased region" description="Basic and acidic residues" evidence="1">
    <location>
        <begin position="184"/>
        <end position="193"/>
    </location>
</feature>